<feature type="region of interest" description="Disordered" evidence="9">
    <location>
        <begin position="678"/>
        <end position="758"/>
    </location>
</feature>
<dbReference type="Gene3D" id="1.20.1250.20">
    <property type="entry name" value="MFS general substrate transporter like domains"/>
    <property type="match status" value="1"/>
</dbReference>
<keyword evidence="13" id="KW-1185">Reference proteome</keyword>
<feature type="compositionally biased region" description="Basic and acidic residues" evidence="9">
    <location>
        <begin position="1"/>
        <end position="13"/>
    </location>
</feature>
<name>A0A1V2L370_CYBFA</name>
<sequence length="758" mass="82763">MSVIRKEEWVDHGEETDEEYHDKQLKDHTEWKRPQSISDPPSKPATGGATNSQSPTPQRETTVVSGLDIHTTLSSGCKMKSRWFRNVFTDPDGAVHVSGAQPQSVLMSFAVGLIAAVGGFIYGYDTGIVNSISEMKYVRYEFADNKESFTAREQSIITAILSLGTFFGALAAPLLSDTYGRRTAIIISNFVIFMIGNICQIASTAIPLFCAGRFITGVSVGIISAVVPLYQAEASPKFIRGAIISTYQWAITWGLLVSSAVSQGTHSIDTSASYRVPIGLQFLWSIILGIGMLCLPESPRFYVRRDEISQAASSLSRLRRVPSNDPGLIEELVEIKAAHDYELSFGSYSFLDCFRSDKARPHQLKRLITGVALQALQQCSGINFIFYYGVNFFTKTGVSQAYIISLVTYAVNVVATIPGIMLVETIGRRRILIFGGSMMGLANIIIAIVGVSTNSVVANKVMIAFVCLFIASFAATWGPVAWVVTGEIYSLGVRGKAVALTASTNWLVNFVFAYITPYLVDTGRHTAALGTNIFFIWGGFNFIGVVFVYFMVYETKGLSLEQIDELYRSCPSARESSGFKVNVMNFNNNDEEDHYVDTTTENHELAELNNNAAGHCSNGSTGKESFPSTTDVVPLTPTHMAELPQQTVNYDAYDTLDYQSGYTVDLGYGLGVHQNRGPPSLMTMSTDAEDDNESHEEVTYSSLSDYVSRISSTTDRRNSNPPGGSAFNSVREEQDAVQEDNDDDISGPTRGTSGAGST</sequence>
<dbReference type="SUPFAM" id="SSF103473">
    <property type="entry name" value="MFS general substrate transporter"/>
    <property type="match status" value="1"/>
</dbReference>
<dbReference type="PRINTS" id="PR00171">
    <property type="entry name" value="SUGRTRNSPORT"/>
</dbReference>
<dbReference type="GO" id="GO:0005886">
    <property type="term" value="C:plasma membrane"/>
    <property type="evidence" value="ECO:0007669"/>
    <property type="project" value="UniProtKB-ARBA"/>
</dbReference>
<dbReference type="GO" id="GO:0010255">
    <property type="term" value="P:glucose mediated signaling pathway"/>
    <property type="evidence" value="ECO:0007669"/>
    <property type="project" value="UniProtKB-ARBA"/>
</dbReference>
<evidence type="ECO:0000256" key="8">
    <source>
        <dbReference type="ARBA" id="ARBA00023180"/>
    </source>
</evidence>
<dbReference type="FunFam" id="1.20.1250.20:FF:000115">
    <property type="entry name" value="High-affinity glucose transporter"/>
    <property type="match status" value="1"/>
</dbReference>
<evidence type="ECO:0000256" key="9">
    <source>
        <dbReference type="SAM" id="MobiDB-lite"/>
    </source>
</evidence>
<feature type="transmembrane region" description="Helical" evidence="10">
    <location>
        <begin position="497"/>
        <end position="520"/>
    </location>
</feature>
<feature type="transmembrane region" description="Helical" evidence="10">
    <location>
        <begin position="187"/>
        <end position="206"/>
    </location>
</feature>
<evidence type="ECO:0000256" key="6">
    <source>
        <dbReference type="ARBA" id="ARBA00022989"/>
    </source>
</evidence>
<evidence type="ECO:0000256" key="5">
    <source>
        <dbReference type="ARBA" id="ARBA00022692"/>
    </source>
</evidence>
<accession>A0A1V2L370</accession>
<comment type="subcellular location">
    <subcellularLocation>
        <location evidence="1">Membrane</location>
        <topology evidence="1">Multi-pass membrane protein</topology>
    </subcellularLocation>
</comment>
<keyword evidence="7 10" id="KW-0472">Membrane</keyword>
<dbReference type="PANTHER" id="PTHR48022:SF16">
    <property type="entry name" value="HIGH GLUCOSE SENSOR RGT2-RELATED"/>
    <property type="match status" value="1"/>
</dbReference>
<feature type="transmembrane region" description="Helical" evidence="10">
    <location>
        <begin position="274"/>
        <end position="295"/>
    </location>
</feature>
<gene>
    <name evidence="12" type="ORF">BON22_4603</name>
</gene>
<feature type="transmembrane region" description="Helical" evidence="10">
    <location>
        <begin position="532"/>
        <end position="552"/>
    </location>
</feature>
<dbReference type="InterPro" id="IPR020846">
    <property type="entry name" value="MFS_dom"/>
</dbReference>
<comment type="caution">
    <text evidence="12">The sequence shown here is derived from an EMBL/GenBank/DDBJ whole genome shotgun (WGS) entry which is preliminary data.</text>
</comment>
<dbReference type="Proteomes" id="UP000189513">
    <property type="component" value="Unassembled WGS sequence"/>
</dbReference>
<evidence type="ECO:0000313" key="13">
    <source>
        <dbReference type="Proteomes" id="UP000189513"/>
    </source>
</evidence>
<evidence type="ECO:0000313" key="12">
    <source>
        <dbReference type="EMBL" id="ONH65706.1"/>
    </source>
</evidence>
<evidence type="ECO:0000256" key="4">
    <source>
        <dbReference type="ARBA" id="ARBA00022597"/>
    </source>
</evidence>
<dbReference type="InterPro" id="IPR050360">
    <property type="entry name" value="MFS_Sugar_Transporters"/>
</dbReference>
<dbReference type="GO" id="GO:0005351">
    <property type="term" value="F:carbohydrate:proton symporter activity"/>
    <property type="evidence" value="ECO:0007669"/>
    <property type="project" value="TreeGrafter"/>
</dbReference>
<dbReference type="EMBL" id="MPUK01000010">
    <property type="protein sequence ID" value="ONH65706.1"/>
    <property type="molecule type" value="Genomic_DNA"/>
</dbReference>
<reference evidence="13" key="1">
    <citation type="journal article" date="2017" name="Genome Announc.">
        <title>Genome sequences of Cyberlindnera fabianii 65, Pichia kudriavzevii 129, and Saccharomyces cerevisiae 131 isolated from fermented masau fruits in Zimbabwe.</title>
        <authorList>
            <person name="van Rijswijck I.M.H."/>
            <person name="Derks M.F.L."/>
            <person name="Abee T."/>
            <person name="de Ridder D."/>
            <person name="Smid E.J."/>
        </authorList>
    </citation>
    <scope>NUCLEOTIDE SEQUENCE [LARGE SCALE GENOMIC DNA]</scope>
    <source>
        <strain evidence="13">65</strain>
    </source>
</reference>
<feature type="transmembrane region" description="Helical" evidence="10">
    <location>
        <begin position="431"/>
        <end position="451"/>
    </location>
</feature>
<dbReference type="CDD" id="cd17356">
    <property type="entry name" value="MFS_HXT"/>
    <property type="match status" value="1"/>
</dbReference>
<dbReference type="InterPro" id="IPR005828">
    <property type="entry name" value="MFS_sugar_transport-like"/>
</dbReference>
<feature type="transmembrane region" description="Helical" evidence="10">
    <location>
        <begin position="402"/>
        <end position="424"/>
    </location>
</feature>
<dbReference type="GO" id="GO:0005536">
    <property type="term" value="F:D-glucose binding"/>
    <property type="evidence" value="ECO:0007669"/>
    <property type="project" value="UniProtKB-ARBA"/>
</dbReference>
<feature type="compositionally biased region" description="Acidic residues" evidence="9">
    <location>
        <begin position="735"/>
        <end position="745"/>
    </location>
</feature>
<feature type="transmembrane region" description="Helical" evidence="10">
    <location>
        <begin position="156"/>
        <end position="175"/>
    </location>
</feature>
<feature type="transmembrane region" description="Helical" evidence="10">
    <location>
        <begin position="367"/>
        <end position="390"/>
    </location>
</feature>
<keyword evidence="8" id="KW-0325">Glycoprotein</keyword>
<keyword evidence="5 10" id="KW-0812">Transmembrane</keyword>
<feature type="compositionally biased region" description="Polar residues" evidence="9">
    <location>
        <begin position="48"/>
        <end position="60"/>
    </location>
</feature>
<feature type="compositionally biased region" description="Basic and acidic residues" evidence="9">
    <location>
        <begin position="20"/>
        <end position="33"/>
    </location>
</feature>
<organism evidence="12 13">
    <name type="scientific">Cyberlindnera fabianii</name>
    <name type="common">Yeast</name>
    <name type="synonym">Hansenula fabianii</name>
    <dbReference type="NCBI Taxonomy" id="36022"/>
    <lineage>
        <taxon>Eukaryota</taxon>
        <taxon>Fungi</taxon>
        <taxon>Dikarya</taxon>
        <taxon>Ascomycota</taxon>
        <taxon>Saccharomycotina</taxon>
        <taxon>Saccharomycetes</taxon>
        <taxon>Phaffomycetales</taxon>
        <taxon>Phaffomycetaceae</taxon>
        <taxon>Cyberlindnera</taxon>
    </lineage>
</organism>
<keyword evidence="3" id="KW-0813">Transport</keyword>
<feature type="transmembrane region" description="Helical" evidence="10">
    <location>
        <begin position="242"/>
        <end position="262"/>
    </location>
</feature>
<feature type="domain" description="Major facilitator superfamily (MFS) profile" evidence="11">
    <location>
        <begin position="111"/>
        <end position="556"/>
    </location>
</feature>
<protein>
    <submittedName>
        <fullName evidence="12">High-affinity glucose transporter SNF3</fullName>
    </submittedName>
</protein>
<dbReference type="Pfam" id="PF00083">
    <property type="entry name" value="Sugar_tr"/>
    <property type="match status" value="1"/>
</dbReference>
<feature type="region of interest" description="Disordered" evidence="9">
    <location>
        <begin position="1"/>
        <end position="60"/>
    </location>
</feature>
<dbReference type="OMA" id="VCQGTRK"/>
<keyword evidence="6 10" id="KW-1133">Transmembrane helix</keyword>
<dbReference type="InterPro" id="IPR003663">
    <property type="entry name" value="Sugar/inositol_transpt"/>
</dbReference>
<dbReference type="PROSITE" id="PS00217">
    <property type="entry name" value="SUGAR_TRANSPORT_2"/>
    <property type="match status" value="1"/>
</dbReference>
<feature type="compositionally biased region" description="Polar residues" evidence="9">
    <location>
        <begin position="699"/>
        <end position="728"/>
    </location>
</feature>
<evidence type="ECO:0000259" key="11">
    <source>
        <dbReference type="PROSITE" id="PS50850"/>
    </source>
</evidence>
<evidence type="ECO:0000256" key="1">
    <source>
        <dbReference type="ARBA" id="ARBA00004141"/>
    </source>
</evidence>
<evidence type="ECO:0000256" key="10">
    <source>
        <dbReference type="SAM" id="Phobius"/>
    </source>
</evidence>
<dbReference type="PROSITE" id="PS50850">
    <property type="entry name" value="MFS"/>
    <property type="match status" value="1"/>
</dbReference>
<keyword evidence="4 12" id="KW-0762">Sugar transport</keyword>
<feature type="transmembrane region" description="Helical" evidence="10">
    <location>
        <begin position="212"/>
        <end position="230"/>
    </location>
</feature>
<evidence type="ECO:0000256" key="3">
    <source>
        <dbReference type="ARBA" id="ARBA00022448"/>
    </source>
</evidence>
<evidence type="ECO:0000256" key="7">
    <source>
        <dbReference type="ARBA" id="ARBA00023136"/>
    </source>
</evidence>
<dbReference type="InterPro" id="IPR036259">
    <property type="entry name" value="MFS_trans_sf"/>
</dbReference>
<evidence type="ECO:0000256" key="2">
    <source>
        <dbReference type="ARBA" id="ARBA00010992"/>
    </source>
</evidence>
<dbReference type="STRING" id="36022.A0A1V2L370"/>
<dbReference type="VEuPathDB" id="FungiDB:BON22_4603"/>
<feature type="transmembrane region" description="Helical" evidence="10">
    <location>
        <begin position="463"/>
        <end position="485"/>
    </location>
</feature>
<dbReference type="AlphaFoldDB" id="A0A1V2L370"/>
<proteinExistence type="inferred from homology"/>
<feature type="transmembrane region" description="Helical" evidence="10">
    <location>
        <begin position="105"/>
        <end position="124"/>
    </location>
</feature>
<dbReference type="NCBIfam" id="TIGR00879">
    <property type="entry name" value="SP"/>
    <property type="match status" value="1"/>
</dbReference>
<dbReference type="InterPro" id="IPR005829">
    <property type="entry name" value="Sugar_transporter_CS"/>
</dbReference>
<comment type="similarity">
    <text evidence="2">Belongs to the major facilitator superfamily. Sugar transporter (TC 2.A.1.1) family.</text>
</comment>
<dbReference type="PANTHER" id="PTHR48022">
    <property type="entry name" value="PLASTIDIC GLUCOSE TRANSPORTER 4"/>
    <property type="match status" value="1"/>
</dbReference>